<dbReference type="KEGG" id="gjf:M493_09090"/>
<accession>S5ZNQ5</accession>
<feature type="region of interest" description="Disordered" evidence="1">
    <location>
        <begin position="1"/>
        <end position="39"/>
    </location>
</feature>
<proteinExistence type="predicted"/>
<gene>
    <name evidence="2" type="ORF">M493_09090</name>
</gene>
<protein>
    <submittedName>
        <fullName evidence="2">Uncharacterized protein</fullName>
    </submittedName>
</protein>
<evidence type="ECO:0000313" key="2">
    <source>
        <dbReference type="EMBL" id="AGT32083.1"/>
    </source>
</evidence>
<evidence type="ECO:0000256" key="1">
    <source>
        <dbReference type="SAM" id="MobiDB-lite"/>
    </source>
</evidence>
<reference evidence="2 3" key="1">
    <citation type="journal article" date="2014" name="Genome Announc.">
        <title>Complete Genome Sequence of the Thermophilic Polychlorinated Biphenyl Degrader Geobacillus sp. Strain JF8 (NBRC 109937).</title>
        <authorList>
            <person name="Shintani M."/>
            <person name="Ohtsubo Y."/>
            <person name="Fukuda K."/>
            <person name="Hosoyama A."/>
            <person name="Ohji S."/>
            <person name="Yamazoe A."/>
            <person name="Fujita N."/>
            <person name="Nagata Y."/>
            <person name="Tsuda M."/>
            <person name="Hatta T."/>
            <person name="Kimbara K."/>
        </authorList>
    </citation>
    <scope>NUCLEOTIDE SEQUENCE [LARGE SCALE GENOMIC DNA]</scope>
    <source>
        <strain evidence="2 3">JF8</strain>
    </source>
</reference>
<dbReference type="AlphaFoldDB" id="S5ZNQ5"/>
<name>S5ZNQ5_GEOG3</name>
<sequence length="39" mass="4358">MDKKTKESLNNLETKATPGNLAAQKQAESEKNKQRAPKM</sequence>
<dbReference type="Proteomes" id="UP000015500">
    <property type="component" value="Chromosome"/>
</dbReference>
<dbReference type="PATRIC" id="fig|1345697.3.peg.1746"/>
<dbReference type="EMBL" id="CP006254">
    <property type="protein sequence ID" value="AGT32083.1"/>
    <property type="molecule type" value="Genomic_DNA"/>
</dbReference>
<dbReference type="STRING" id="1921421.M493_09090"/>
<organism evidence="2 3">
    <name type="scientific">Geobacillus genomosp. 3</name>
    <dbReference type="NCBI Taxonomy" id="1921421"/>
    <lineage>
        <taxon>Bacteria</taxon>
        <taxon>Bacillati</taxon>
        <taxon>Bacillota</taxon>
        <taxon>Bacilli</taxon>
        <taxon>Bacillales</taxon>
        <taxon>Anoxybacillaceae</taxon>
        <taxon>Geobacillus</taxon>
    </lineage>
</organism>
<evidence type="ECO:0000313" key="3">
    <source>
        <dbReference type="Proteomes" id="UP000015500"/>
    </source>
</evidence>
<keyword evidence="3" id="KW-1185">Reference proteome</keyword>
<dbReference type="HOGENOM" id="CLU_3310382_0_0_9"/>